<dbReference type="InterPro" id="IPR051532">
    <property type="entry name" value="Ester_Hydrolysis_Enzymes"/>
</dbReference>
<dbReference type="InterPro" id="IPR036514">
    <property type="entry name" value="SGNH_hydro_sf"/>
</dbReference>
<keyword evidence="2" id="KW-0812">Transmembrane</keyword>
<evidence type="ECO:0000313" key="5">
    <source>
        <dbReference type="Proteomes" id="UP000254051"/>
    </source>
</evidence>
<protein>
    <submittedName>
        <fullName evidence="4">Lysophospholipase L1</fullName>
    </submittedName>
</protein>
<sequence length="351" mass="39164">MKKYLKVTAAVVLAVLLSLQQALPAKAWEETISCTVLGDSISKGYSSDKENKIKCYGQILTEQISTENEISYDYHNYAKNGLDTRSLNEKTLAKDSVLRSLNKADLILITMGSNDLLNQFKKETQEILNSDTKMKSVGQAMEQLQAEVKKNPLLVLKVVDALSNWDYGTFETQWAEAMETITQQKKDGAQIIVTNIYNPVYNMELPGTMNKVVEGIIQNMNGIIEKRAEEFDYQVIDLFHSGIVEYVQDDGLHPSQEGQQLIAEMIYPEIKTYQSGKDTAQSVDGAASKGEDEASEESPEPPSEQEQSSQNNQNDIKDVKDEETLQFNTILAAAAFIIFILAVAGIIKNRK</sequence>
<keyword evidence="2" id="KW-0472">Membrane</keyword>
<feature type="compositionally biased region" description="Low complexity" evidence="1">
    <location>
        <begin position="304"/>
        <end position="314"/>
    </location>
</feature>
<evidence type="ECO:0000256" key="1">
    <source>
        <dbReference type="SAM" id="MobiDB-lite"/>
    </source>
</evidence>
<evidence type="ECO:0000256" key="2">
    <source>
        <dbReference type="SAM" id="Phobius"/>
    </source>
</evidence>
<accession>A0A315ZS73</accession>
<dbReference type="RefSeq" id="WP_242992492.1">
    <property type="nucleotide sequence ID" value="NZ_QGDS01000018.1"/>
</dbReference>
<dbReference type="AlphaFoldDB" id="A0A315ZS73"/>
<organism evidence="4 5">
    <name type="scientific">Faecalicatena contorta</name>
    <dbReference type="NCBI Taxonomy" id="39482"/>
    <lineage>
        <taxon>Bacteria</taxon>
        <taxon>Bacillati</taxon>
        <taxon>Bacillota</taxon>
        <taxon>Clostridia</taxon>
        <taxon>Lachnospirales</taxon>
        <taxon>Lachnospiraceae</taxon>
        <taxon>Faecalicatena</taxon>
    </lineage>
</organism>
<keyword evidence="3" id="KW-0732">Signal</keyword>
<feature type="transmembrane region" description="Helical" evidence="2">
    <location>
        <begin position="327"/>
        <end position="347"/>
    </location>
</feature>
<keyword evidence="5" id="KW-1185">Reference proteome</keyword>
<dbReference type="GO" id="GO:0004622">
    <property type="term" value="F:phosphatidylcholine lysophospholipase activity"/>
    <property type="evidence" value="ECO:0007669"/>
    <property type="project" value="TreeGrafter"/>
</dbReference>
<dbReference type="Gene3D" id="3.40.50.1110">
    <property type="entry name" value="SGNH hydrolase"/>
    <property type="match status" value="1"/>
</dbReference>
<feature type="chain" id="PRO_5043163462" evidence="3">
    <location>
        <begin position="28"/>
        <end position="351"/>
    </location>
</feature>
<feature type="region of interest" description="Disordered" evidence="1">
    <location>
        <begin position="277"/>
        <end position="320"/>
    </location>
</feature>
<evidence type="ECO:0000313" key="4">
    <source>
        <dbReference type="EMBL" id="SUQ15943.1"/>
    </source>
</evidence>
<dbReference type="PANTHER" id="PTHR30383:SF5">
    <property type="entry name" value="SGNH HYDROLASE-TYPE ESTERASE DOMAIN-CONTAINING PROTEIN"/>
    <property type="match status" value="1"/>
</dbReference>
<dbReference type="InterPro" id="IPR001087">
    <property type="entry name" value="GDSL"/>
</dbReference>
<reference evidence="5" key="1">
    <citation type="submission" date="2017-07" db="EMBL/GenBank/DDBJ databases">
        <authorList>
            <person name="Varghese N."/>
            <person name="Submissions S."/>
        </authorList>
    </citation>
    <scope>NUCLEOTIDE SEQUENCE [LARGE SCALE GENOMIC DNA]</scope>
    <source>
        <strain evidence="5">NLAE-zl-C134</strain>
    </source>
</reference>
<dbReference type="Pfam" id="PF00657">
    <property type="entry name" value="Lipase_GDSL"/>
    <property type="match status" value="1"/>
</dbReference>
<feature type="signal peptide" evidence="3">
    <location>
        <begin position="1"/>
        <end position="27"/>
    </location>
</feature>
<dbReference type="SUPFAM" id="SSF52266">
    <property type="entry name" value="SGNH hydrolase"/>
    <property type="match status" value="1"/>
</dbReference>
<gene>
    <name evidence="4" type="ORF">SAMN05216529_11854</name>
</gene>
<dbReference type="PANTHER" id="PTHR30383">
    <property type="entry name" value="THIOESTERASE 1/PROTEASE 1/LYSOPHOSPHOLIPASE L1"/>
    <property type="match status" value="1"/>
</dbReference>
<keyword evidence="2" id="KW-1133">Transmembrane helix</keyword>
<dbReference type="Proteomes" id="UP000254051">
    <property type="component" value="Unassembled WGS sequence"/>
</dbReference>
<name>A0A315ZS73_9FIRM</name>
<dbReference type="EMBL" id="UHJJ01000018">
    <property type="protein sequence ID" value="SUQ15943.1"/>
    <property type="molecule type" value="Genomic_DNA"/>
</dbReference>
<evidence type="ECO:0000256" key="3">
    <source>
        <dbReference type="SAM" id="SignalP"/>
    </source>
</evidence>
<proteinExistence type="predicted"/>